<gene>
    <name evidence="2" type="ORF">SAMN05216571_10417</name>
</gene>
<dbReference type="EMBL" id="FNCI01000004">
    <property type="protein sequence ID" value="SDG05386.1"/>
    <property type="molecule type" value="Genomic_DNA"/>
</dbReference>
<evidence type="ECO:0000313" key="2">
    <source>
        <dbReference type="EMBL" id="SDG05386.1"/>
    </source>
</evidence>
<feature type="transmembrane region" description="Helical" evidence="1">
    <location>
        <begin position="117"/>
        <end position="136"/>
    </location>
</feature>
<reference evidence="2 3" key="1">
    <citation type="submission" date="2016-10" db="EMBL/GenBank/DDBJ databases">
        <authorList>
            <person name="de Groot N.N."/>
        </authorList>
    </citation>
    <scope>NUCLEOTIDE SEQUENCE [LARGE SCALE GENOMIC DNA]</scope>
    <source>
        <strain evidence="2 3">BH539</strain>
    </source>
</reference>
<evidence type="ECO:0000313" key="3">
    <source>
        <dbReference type="Proteomes" id="UP000198641"/>
    </source>
</evidence>
<keyword evidence="1" id="KW-0472">Membrane</keyword>
<sequence length="154" mass="15868">MTASIGMTAGHWLEATARVDALLREGARVSVLTQSGCAGCASRKGCGTGLLATRRKARPRQLTIETSSDLTVGQTVRIGLPARRFLQGALAIYGLPLVTSLLAGGAAEAWLAPGHPLVPVAFLAGLACGVIGLALWGRCQPGSYRPVLLDPSPP</sequence>
<dbReference type="STRING" id="284577.SAMN05216571_10417"/>
<dbReference type="PANTHER" id="PTHR35867:SF1">
    <property type="entry name" value="PROTEIN RSEC"/>
    <property type="match status" value="1"/>
</dbReference>
<accession>A0A1G7R3N8</accession>
<dbReference type="Proteomes" id="UP000198641">
    <property type="component" value="Unassembled WGS sequence"/>
</dbReference>
<dbReference type="InterPro" id="IPR026268">
    <property type="entry name" value="RseC"/>
</dbReference>
<dbReference type="PIRSF" id="PIRSF004923">
    <property type="entry name" value="RseC"/>
    <property type="match status" value="1"/>
</dbReference>
<name>A0A1G7R3N8_9GAMM</name>
<dbReference type="InterPro" id="IPR007359">
    <property type="entry name" value="SigmaE_reg_RseC_MucC"/>
</dbReference>
<dbReference type="AlphaFoldDB" id="A0A1G7R3N8"/>
<protein>
    <submittedName>
        <fullName evidence="2">Positive regulator of sigma(E), RseC/MucC</fullName>
    </submittedName>
</protein>
<dbReference type="OrthoDB" id="6170226at2"/>
<feature type="transmembrane region" description="Helical" evidence="1">
    <location>
        <begin position="90"/>
        <end position="111"/>
    </location>
</feature>
<dbReference type="Pfam" id="PF04246">
    <property type="entry name" value="RseC_MucC"/>
    <property type="match status" value="1"/>
</dbReference>
<dbReference type="PANTHER" id="PTHR35867">
    <property type="entry name" value="PROTEIN RSEC"/>
    <property type="match status" value="1"/>
</dbReference>
<evidence type="ECO:0000256" key="1">
    <source>
        <dbReference type="SAM" id="Phobius"/>
    </source>
</evidence>
<keyword evidence="1" id="KW-0812">Transmembrane</keyword>
<keyword evidence="1" id="KW-1133">Transmembrane helix</keyword>
<keyword evidence="3" id="KW-1185">Reference proteome</keyword>
<proteinExistence type="predicted"/>
<dbReference type="RefSeq" id="WP_092524507.1">
    <property type="nucleotide sequence ID" value="NZ_FNCI01000004.1"/>
</dbReference>
<organism evidence="2 3">
    <name type="scientific">Onishia taeanensis</name>
    <dbReference type="NCBI Taxonomy" id="284577"/>
    <lineage>
        <taxon>Bacteria</taxon>
        <taxon>Pseudomonadati</taxon>
        <taxon>Pseudomonadota</taxon>
        <taxon>Gammaproteobacteria</taxon>
        <taxon>Oceanospirillales</taxon>
        <taxon>Halomonadaceae</taxon>
        <taxon>Onishia</taxon>
    </lineage>
</organism>